<dbReference type="Gene3D" id="3.40.50.300">
    <property type="entry name" value="P-loop containing nucleotide triphosphate hydrolases"/>
    <property type="match status" value="1"/>
</dbReference>
<feature type="region of interest" description="Disordered" evidence="1">
    <location>
        <begin position="1"/>
        <end position="40"/>
    </location>
</feature>
<comment type="caution">
    <text evidence="2">The sequence shown here is derived from an EMBL/GenBank/DDBJ whole genome shotgun (WGS) entry which is preliminary data.</text>
</comment>
<gene>
    <name evidence="2" type="ORF">EVAR_85884_1</name>
</gene>
<evidence type="ECO:0000313" key="2">
    <source>
        <dbReference type="EMBL" id="GBP94864.1"/>
    </source>
</evidence>
<proteinExistence type="predicted"/>
<dbReference type="OrthoDB" id="9995375at2759"/>
<feature type="compositionally biased region" description="Basic residues" evidence="1">
    <location>
        <begin position="15"/>
        <end position="25"/>
    </location>
</feature>
<accession>A0A4C2A6N6</accession>
<name>A0A4C2A6N6_EUMVA</name>
<sequence>MRTRISDEQATKITGKAKYKPRKRSNSGNDQRHKGSLEERILRTMRKLSKENDQDYSETFTDWETPKITWINGVPGWENNEPKQRPEAHDGFCISERVQEHTQPSLIDEAMMNHFGAIITAALLAKAKELLLIGDINQILT</sequence>
<protein>
    <submittedName>
        <fullName evidence="2">Uncharacterized protein</fullName>
    </submittedName>
</protein>
<feature type="compositionally biased region" description="Basic and acidic residues" evidence="1">
    <location>
        <begin position="30"/>
        <end position="40"/>
    </location>
</feature>
<feature type="compositionally biased region" description="Basic and acidic residues" evidence="1">
    <location>
        <begin position="1"/>
        <end position="10"/>
    </location>
</feature>
<evidence type="ECO:0000313" key="3">
    <source>
        <dbReference type="Proteomes" id="UP000299102"/>
    </source>
</evidence>
<reference evidence="2 3" key="1">
    <citation type="journal article" date="2019" name="Commun. Biol.">
        <title>The bagworm genome reveals a unique fibroin gene that provides high tensile strength.</title>
        <authorList>
            <person name="Kono N."/>
            <person name="Nakamura H."/>
            <person name="Ohtoshi R."/>
            <person name="Tomita M."/>
            <person name="Numata K."/>
            <person name="Arakawa K."/>
        </authorList>
    </citation>
    <scope>NUCLEOTIDE SEQUENCE [LARGE SCALE GENOMIC DNA]</scope>
</reference>
<dbReference type="EMBL" id="BGZK01002556">
    <property type="protein sequence ID" value="GBP94864.1"/>
    <property type="molecule type" value="Genomic_DNA"/>
</dbReference>
<organism evidence="2 3">
    <name type="scientific">Eumeta variegata</name>
    <name type="common">Bagworm moth</name>
    <name type="synonym">Eumeta japonica</name>
    <dbReference type="NCBI Taxonomy" id="151549"/>
    <lineage>
        <taxon>Eukaryota</taxon>
        <taxon>Metazoa</taxon>
        <taxon>Ecdysozoa</taxon>
        <taxon>Arthropoda</taxon>
        <taxon>Hexapoda</taxon>
        <taxon>Insecta</taxon>
        <taxon>Pterygota</taxon>
        <taxon>Neoptera</taxon>
        <taxon>Endopterygota</taxon>
        <taxon>Lepidoptera</taxon>
        <taxon>Glossata</taxon>
        <taxon>Ditrysia</taxon>
        <taxon>Tineoidea</taxon>
        <taxon>Psychidae</taxon>
        <taxon>Oiketicinae</taxon>
        <taxon>Eumeta</taxon>
    </lineage>
</organism>
<evidence type="ECO:0000256" key="1">
    <source>
        <dbReference type="SAM" id="MobiDB-lite"/>
    </source>
</evidence>
<dbReference type="Proteomes" id="UP000299102">
    <property type="component" value="Unassembled WGS sequence"/>
</dbReference>
<dbReference type="InterPro" id="IPR027417">
    <property type="entry name" value="P-loop_NTPase"/>
</dbReference>
<keyword evidence="3" id="KW-1185">Reference proteome</keyword>
<dbReference type="AlphaFoldDB" id="A0A4C2A6N6"/>